<organism evidence="2 3">
    <name type="scientific">candidate division WOR-3 bacterium</name>
    <dbReference type="NCBI Taxonomy" id="2052148"/>
    <lineage>
        <taxon>Bacteria</taxon>
        <taxon>Bacteria division WOR-3</taxon>
    </lineage>
</organism>
<dbReference type="Pfam" id="PF13304">
    <property type="entry name" value="AAA_21"/>
    <property type="match status" value="1"/>
</dbReference>
<comment type="caution">
    <text evidence="2">The sequence shown here is derived from an EMBL/GenBank/DDBJ whole genome shotgun (WGS) entry which is preliminary data.</text>
</comment>
<evidence type="ECO:0000313" key="2">
    <source>
        <dbReference type="EMBL" id="MBM3330458.1"/>
    </source>
</evidence>
<accession>A0A937XF45</accession>
<dbReference type="PANTHER" id="PTHR43581">
    <property type="entry name" value="ATP/GTP PHOSPHATASE"/>
    <property type="match status" value="1"/>
</dbReference>
<evidence type="ECO:0000313" key="3">
    <source>
        <dbReference type="Proteomes" id="UP000779900"/>
    </source>
</evidence>
<dbReference type="EMBL" id="VGIR01000004">
    <property type="protein sequence ID" value="MBM3330458.1"/>
    <property type="molecule type" value="Genomic_DNA"/>
</dbReference>
<dbReference type="InterPro" id="IPR051396">
    <property type="entry name" value="Bact_Antivir_Def_Nuclease"/>
</dbReference>
<name>A0A937XF45_UNCW3</name>
<dbReference type="GO" id="GO:0016887">
    <property type="term" value="F:ATP hydrolysis activity"/>
    <property type="evidence" value="ECO:0007669"/>
    <property type="project" value="InterPro"/>
</dbReference>
<reference evidence="2" key="1">
    <citation type="submission" date="2019-03" db="EMBL/GenBank/DDBJ databases">
        <title>Lake Tanganyika Metagenome-Assembled Genomes (MAGs).</title>
        <authorList>
            <person name="Tran P."/>
        </authorList>
    </citation>
    <scope>NUCLEOTIDE SEQUENCE</scope>
    <source>
        <strain evidence="2">K_DeepCast_150m_m2_040</strain>
    </source>
</reference>
<dbReference type="AlphaFoldDB" id="A0A937XF45"/>
<dbReference type="GO" id="GO:0005524">
    <property type="term" value="F:ATP binding"/>
    <property type="evidence" value="ECO:0007669"/>
    <property type="project" value="InterPro"/>
</dbReference>
<dbReference type="PANTHER" id="PTHR43581:SF2">
    <property type="entry name" value="EXCINUCLEASE ATPASE SUBUNIT"/>
    <property type="match status" value="1"/>
</dbReference>
<evidence type="ECO:0000259" key="1">
    <source>
        <dbReference type="Pfam" id="PF13304"/>
    </source>
</evidence>
<feature type="domain" description="ATPase AAA-type core" evidence="1">
    <location>
        <begin position="165"/>
        <end position="320"/>
    </location>
</feature>
<dbReference type="Proteomes" id="UP000779900">
    <property type="component" value="Unassembled WGS sequence"/>
</dbReference>
<gene>
    <name evidence="2" type="ORF">FJY68_01245</name>
</gene>
<dbReference type="InterPro" id="IPR003959">
    <property type="entry name" value="ATPase_AAA_core"/>
</dbReference>
<proteinExistence type="predicted"/>
<sequence length="386" mass="43546">MEADYFWPWFEVTGIAAKCPGLVAQRLHGEDGDAVKVRQESAGELTATLQTDDRELPGYVTWEEWKQERGITDVDYEERRDGPLSWSEETESHEAYRQHICSLRKTAEHWIPAVPFAELNDMVRNLHARIAGGFGSMRYLGPFRAYPPRRLITYGEYDPNYHSSGASAWDVVRTDSEVREAVNRWLGSGLLQTPFRLEAHPYYDVEPLARVLSAQNHDPVEIRLALERLREKGPAAIELQLTDERTGTLVSHRDIGVGISQVLPVLAEAYGSRGATIVIEQPEIHLHPALQAELGDVFIKAALSERENTFIVETHSEHLLLRILRRIRETTDGKGAIRVTTKDVQVVYVEPTNEGSVVREMPLTPDGDLAVDWPGGFFAERAAELF</sequence>
<protein>
    <recommendedName>
        <fullName evidence="1">ATPase AAA-type core domain-containing protein</fullName>
    </recommendedName>
</protein>